<dbReference type="InterPro" id="IPR023561">
    <property type="entry name" value="Carbonic_anhydrase_a-class"/>
</dbReference>
<dbReference type="Proteomes" id="UP000440578">
    <property type="component" value="Unassembled WGS sequence"/>
</dbReference>
<dbReference type="AlphaFoldDB" id="A0A6A4WH85"/>
<comment type="caution">
    <text evidence="4">The sequence shown here is derived from an EMBL/GenBank/DDBJ whole genome shotgun (WGS) entry which is preliminary data.</text>
</comment>
<evidence type="ECO:0000313" key="4">
    <source>
        <dbReference type="EMBL" id="KAF0305403.1"/>
    </source>
</evidence>
<protein>
    <submittedName>
        <fullName evidence="4">Putative carbonic anhydrase 3</fullName>
    </submittedName>
</protein>
<evidence type="ECO:0000256" key="2">
    <source>
        <dbReference type="SAM" id="SignalP"/>
    </source>
</evidence>
<feature type="domain" description="Alpha-carbonic anhydrase" evidence="3">
    <location>
        <begin position="18"/>
        <end position="283"/>
    </location>
</feature>
<evidence type="ECO:0000259" key="3">
    <source>
        <dbReference type="PROSITE" id="PS51144"/>
    </source>
</evidence>
<comment type="similarity">
    <text evidence="1">Belongs to the alpha-carbonic anhydrase family.</text>
</comment>
<feature type="signal peptide" evidence="2">
    <location>
        <begin position="1"/>
        <end position="26"/>
    </location>
</feature>
<dbReference type="EMBL" id="VIIS01000753">
    <property type="protein sequence ID" value="KAF0305403.1"/>
    <property type="molecule type" value="Genomic_DNA"/>
</dbReference>
<reference evidence="4 5" key="1">
    <citation type="submission" date="2019-07" db="EMBL/GenBank/DDBJ databases">
        <title>Draft genome assembly of a fouling barnacle, Amphibalanus amphitrite (Darwin, 1854): The first reference genome for Thecostraca.</title>
        <authorList>
            <person name="Kim W."/>
        </authorList>
    </citation>
    <scope>NUCLEOTIDE SEQUENCE [LARGE SCALE GENOMIC DNA]</scope>
    <source>
        <strain evidence="4">SNU_AA5</strain>
        <tissue evidence="4">Soma without cirri and trophi</tissue>
    </source>
</reference>
<dbReference type="GO" id="GO:0005737">
    <property type="term" value="C:cytoplasm"/>
    <property type="evidence" value="ECO:0007669"/>
    <property type="project" value="TreeGrafter"/>
</dbReference>
<dbReference type="PANTHER" id="PTHR18952">
    <property type="entry name" value="CARBONIC ANHYDRASE"/>
    <property type="match status" value="1"/>
</dbReference>
<organism evidence="4 5">
    <name type="scientific">Amphibalanus amphitrite</name>
    <name type="common">Striped barnacle</name>
    <name type="synonym">Balanus amphitrite</name>
    <dbReference type="NCBI Taxonomy" id="1232801"/>
    <lineage>
        <taxon>Eukaryota</taxon>
        <taxon>Metazoa</taxon>
        <taxon>Ecdysozoa</taxon>
        <taxon>Arthropoda</taxon>
        <taxon>Crustacea</taxon>
        <taxon>Multicrustacea</taxon>
        <taxon>Cirripedia</taxon>
        <taxon>Thoracica</taxon>
        <taxon>Thoracicalcarea</taxon>
        <taxon>Balanomorpha</taxon>
        <taxon>Balanoidea</taxon>
        <taxon>Balanidae</taxon>
        <taxon>Amphibalaninae</taxon>
        <taxon>Amphibalanus</taxon>
    </lineage>
</organism>
<evidence type="ECO:0000256" key="1">
    <source>
        <dbReference type="ARBA" id="ARBA00010718"/>
    </source>
</evidence>
<sequence length="321" mass="36080">MKKPNMILSIRLFLYVFLSLAIVSECVQGPQFWGSLGFPSCDGDLQSPINIDTEEIPKYEYNDLFNFKHYDDVASRITVTNNGHTLMATFDYQPSKNRPSISGGQLGGTFEFEQLHFHWGAQIEKKYSGAEHTIDGVRAPLEMHMVHRNVKYNTMDQAVNHTDGILVLAALFEMNTNNVMPLLQSVDIVHKMVEPFMGNATLKPRPLSSVLPEDTTAFFRYRGSLTTPGCQESVEWVVFEHRAHVIVGQLNMLSKLRRPDQKLISHNFRPTQSVNARKIYHMVYKHPGQVTAESASAGLRSPLLAVYGAVAAVVLVCNSRL</sequence>
<accession>A0A6A4WH85</accession>
<keyword evidence="2" id="KW-0732">Signal</keyword>
<gene>
    <name evidence="4" type="primary">cah-3_1</name>
    <name evidence="4" type="ORF">FJT64_022940</name>
</gene>
<evidence type="ECO:0000313" key="5">
    <source>
        <dbReference type="Proteomes" id="UP000440578"/>
    </source>
</evidence>
<dbReference type="PROSITE" id="PS51144">
    <property type="entry name" value="ALPHA_CA_2"/>
    <property type="match status" value="1"/>
</dbReference>
<proteinExistence type="inferred from homology"/>
<dbReference type="InterPro" id="IPR036398">
    <property type="entry name" value="CA_dom_sf"/>
</dbReference>
<keyword evidence="5" id="KW-1185">Reference proteome</keyword>
<dbReference type="InterPro" id="IPR001148">
    <property type="entry name" value="CA_dom"/>
</dbReference>
<dbReference type="CDD" id="cd00326">
    <property type="entry name" value="alpha_CA"/>
    <property type="match status" value="1"/>
</dbReference>
<dbReference type="OrthoDB" id="429145at2759"/>
<dbReference type="SUPFAM" id="SSF51069">
    <property type="entry name" value="Carbonic anhydrase"/>
    <property type="match status" value="1"/>
</dbReference>
<dbReference type="Gene3D" id="3.10.200.10">
    <property type="entry name" value="Alpha carbonic anhydrase"/>
    <property type="match status" value="1"/>
</dbReference>
<dbReference type="SMART" id="SM01057">
    <property type="entry name" value="Carb_anhydrase"/>
    <property type="match status" value="1"/>
</dbReference>
<name>A0A6A4WH85_AMPAM</name>
<dbReference type="PANTHER" id="PTHR18952:SF124">
    <property type="entry name" value="CARBONIC ANHYDRASE 7"/>
    <property type="match status" value="1"/>
</dbReference>
<dbReference type="GO" id="GO:0004089">
    <property type="term" value="F:carbonate dehydratase activity"/>
    <property type="evidence" value="ECO:0007669"/>
    <property type="project" value="InterPro"/>
</dbReference>
<dbReference type="Pfam" id="PF00194">
    <property type="entry name" value="Carb_anhydrase"/>
    <property type="match status" value="1"/>
</dbReference>
<feature type="chain" id="PRO_5025357543" evidence="2">
    <location>
        <begin position="27"/>
        <end position="321"/>
    </location>
</feature>
<dbReference type="GO" id="GO:0008270">
    <property type="term" value="F:zinc ion binding"/>
    <property type="evidence" value="ECO:0007669"/>
    <property type="project" value="InterPro"/>
</dbReference>